<name>A0A1G6ZQZ2_9ACTN</name>
<dbReference type="InterPro" id="IPR043519">
    <property type="entry name" value="NT_sf"/>
</dbReference>
<dbReference type="Pfam" id="PF14907">
    <property type="entry name" value="NTP_transf_5"/>
    <property type="match status" value="1"/>
</dbReference>
<accession>A0A1G6ZQZ2</accession>
<dbReference type="Proteomes" id="UP000198546">
    <property type="component" value="Chromosome i"/>
</dbReference>
<evidence type="ECO:0000313" key="2">
    <source>
        <dbReference type="Proteomes" id="UP000198546"/>
    </source>
</evidence>
<dbReference type="SUPFAM" id="SSF81301">
    <property type="entry name" value="Nucleotidyltransferase"/>
    <property type="match status" value="1"/>
</dbReference>
<proteinExistence type="predicted"/>
<keyword evidence="2" id="KW-1185">Reference proteome</keyword>
<dbReference type="InterPro" id="IPR039498">
    <property type="entry name" value="NTP_transf_5"/>
</dbReference>
<dbReference type="RefSeq" id="WP_172804030.1">
    <property type="nucleotide sequence ID" value="NZ_LT629688.1"/>
</dbReference>
<organism evidence="1 2">
    <name type="scientific">Auraticoccus monumenti</name>
    <dbReference type="NCBI Taxonomy" id="675864"/>
    <lineage>
        <taxon>Bacteria</taxon>
        <taxon>Bacillati</taxon>
        <taxon>Actinomycetota</taxon>
        <taxon>Actinomycetes</taxon>
        <taxon>Propionibacteriales</taxon>
        <taxon>Propionibacteriaceae</taxon>
        <taxon>Auraticoccus</taxon>
    </lineage>
</organism>
<dbReference type="EMBL" id="LT629688">
    <property type="protein sequence ID" value="SDE04949.1"/>
    <property type="molecule type" value="Genomic_DNA"/>
</dbReference>
<gene>
    <name evidence="1" type="ORF">SAMN04489747_2371</name>
</gene>
<protein>
    <submittedName>
        <fullName evidence="1">Uncharacterized nucleotidyltransferase</fullName>
    </submittedName>
</protein>
<reference evidence="1 2" key="1">
    <citation type="submission" date="2016-10" db="EMBL/GenBank/DDBJ databases">
        <authorList>
            <person name="de Groot N.N."/>
        </authorList>
    </citation>
    <scope>NUCLEOTIDE SEQUENCE [LARGE SCALE GENOMIC DNA]</scope>
    <source>
        <strain evidence="1 2">MON 2.2</strain>
    </source>
</reference>
<keyword evidence="1" id="KW-0808">Transferase</keyword>
<dbReference type="STRING" id="675864.SAMN04489747_2371"/>
<evidence type="ECO:0000313" key="1">
    <source>
        <dbReference type="EMBL" id="SDE04949.1"/>
    </source>
</evidence>
<dbReference type="Gene3D" id="3.30.460.40">
    <property type="match status" value="1"/>
</dbReference>
<sequence length="193" mass="20898">MSTDPIGTDPGSDEPPLQRALKHAASALKAEGVPFALAGGYALWVHGAPEPEHDVDFAVPEDDVEVAAACLTAAGFEVVRPPEDWLFKAYLDGALVDVLHRLRGVRVERETLRTAAEHEVIGLRLPVMPPTDVMAAKLDSLSEHHCDFAPLLAVARAVREQLDWARLQGEAEDQPFADAFLRLTGRLGISPAR</sequence>
<dbReference type="GO" id="GO:0016740">
    <property type="term" value="F:transferase activity"/>
    <property type="evidence" value="ECO:0007669"/>
    <property type="project" value="UniProtKB-KW"/>
</dbReference>
<dbReference type="AlphaFoldDB" id="A0A1G6ZQZ2"/>